<dbReference type="Proteomes" id="UP001143400">
    <property type="component" value="Unassembled WGS sequence"/>
</dbReference>
<keyword evidence="7" id="KW-1185">Reference proteome</keyword>
<protein>
    <submittedName>
        <fullName evidence="6">ArsR family transcriptional regulator</fullName>
    </submittedName>
</protein>
<dbReference type="InterPro" id="IPR036390">
    <property type="entry name" value="WH_DNA-bd_sf"/>
</dbReference>
<evidence type="ECO:0000259" key="4">
    <source>
        <dbReference type="PROSITE" id="PS50987"/>
    </source>
</evidence>
<dbReference type="InterPro" id="IPR001845">
    <property type="entry name" value="HTH_ArsR_DNA-bd_dom"/>
</dbReference>
<dbReference type="RefSeq" id="WP_204949616.1">
    <property type="nucleotide sequence ID" value="NZ_BSFF01000001.1"/>
</dbReference>
<name>A0A9W6MQQ8_9HYPH</name>
<organism evidence="5 8">
    <name type="scientific">Methylopila capsulata</name>
    <dbReference type="NCBI Taxonomy" id="61654"/>
    <lineage>
        <taxon>Bacteria</taxon>
        <taxon>Pseudomonadati</taxon>
        <taxon>Pseudomonadota</taxon>
        <taxon>Alphaproteobacteria</taxon>
        <taxon>Hyphomicrobiales</taxon>
        <taxon>Methylopilaceae</taxon>
        <taxon>Methylopila</taxon>
    </lineage>
</organism>
<sequence>MANSDDTLPDRQFERIARALAEPRRVQILKEIGGNAEPTPCAALHEAQGISPATLSHHMKELETAGLVSILREGRCASLTLNREVLAAYLARLAAI</sequence>
<proteinExistence type="predicted"/>
<comment type="caution">
    <text evidence="5">The sequence shown here is derived from an EMBL/GenBank/DDBJ whole genome shotgun (WGS) entry which is preliminary data.</text>
</comment>
<keyword evidence="2" id="KW-0238">DNA-binding</keyword>
<dbReference type="PROSITE" id="PS50987">
    <property type="entry name" value="HTH_ARSR_2"/>
    <property type="match status" value="1"/>
</dbReference>
<dbReference type="PRINTS" id="PR00778">
    <property type="entry name" value="HTHARSR"/>
</dbReference>
<dbReference type="Proteomes" id="UP000758856">
    <property type="component" value="Unassembled WGS sequence"/>
</dbReference>
<dbReference type="AlphaFoldDB" id="A0A9W6MQQ8"/>
<dbReference type="SMART" id="SM00418">
    <property type="entry name" value="HTH_ARSR"/>
    <property type="match status" value="1"/>
</dbReference>
<evidence type="ECO:0000313" key="7">
    <source>
        <dbReference type="Proteomes" id="UP000758856"/>
    </source>
</evidence>
<dbReference type="Gene3D" id="1.10.10.10">
    <property type="entry name" value="Winged helix-like DNA-binding domain superfamily/Winged helix DNA-binding domain"/>
    <property type="match status" value="1"/>
</dbReference>
<dbReference type="InterPro" id="IPR011991">
    <property type="entry name" value="ArsR-like_HTH"/>
</dbReference>
<dbReference type="EMBL" id="JAFBCY010000002">
    <property type="protein sequence ID" value="MBM7851211.1"/>
    <property type="molecule type" value="Genomic_DNA"/>
</dbReference>
<dbReference type="InterPro" id="IPR036388">
    <property type="entry name" value="WH-like_DNA-bd_sf"/>
</dbReference>
<evidence type="ECO:0000256" key="3">
    <source>
        <dbReference type="ARBA" id="ARBA00023163"/>
    </source>
</evidence>
<keyword evidence="3" id="KW-0804">Transcription</keyword>
<gene>
    <name evidence="5" type="ORF">GCM10008170_02880</name>
    <name evidence="6" type="ORF">JOD31_001436</name>
</gene>
<dbReference type="GO" id="GO:0003700">
    <property type="term" value="F:DNA-binding transcription factor activity"/>
    <property type="evidence" value="ECO:0007669"/>
    <property type="project" value="InterPro"/>
</dbReference>
<dbReference type="GO" id="GO:0003677">
    <property type="term" value="F:DNA binding"/>
    <property type="evidence" value="ECO:0007669"/>
    <property type="project" value="UniProtKB-KW"/>
</dbReference>
<evidence type="ECO:0000313" key="5">
    <source>
        <dbReference type="EMBL" id="GLK54269.1"/>
    </source>
</evidence>
<dbReference type="CDD" id="cd00090">
    <property type="entry name" value="HTH_ARSR"/>
    <property type="match status" value="1"/>
</dbReference>
<evidence type="ECO:0000256" key="1">
    <source>
        <dbReference type="ARBA" id="ARBA00023015"/>
    </source>
</evidence>
<dbReference type="EMBL" id="BSFF01000001">
    <property type="protein sequence ID" value="GLK54269.1"/>
    <property type="molecule type" value="Genomic_DNA"/>
</dbReference>
<dbReference type="InterPro" id="IPR051081">
    <property type="entry name" value="HTH_MetalResp_TranReg"/>
</dbReference>
<reference evidence="6 7" key="2">
    <citation type="submission" date="2021-01" db="EMBL/GenBank/DDBJ databases">
        <title>Genomic Encyclopedia of Type Strains, Phase IV (KMG-IV): sequencing the most valuable type-strain genomes for metagenomic binning, comparative biology and taxonomic classification.</title>
        <authorList>
            <person name="Goeker M."/>
        </authorList>
    </citation>
    <scope>NUCLEOTIDE SEQUENCE [LARGE SCALE GENOMIC DNA]</scope>
    <source>
        <strain evidence="6 7">DSM 6130</strain>
    </source>
</reference>
<dbReference type="Pfam" id="PF12840">
    <property type="entry name" value="HTH_20"/>
    <property type="match status" value="1"/>
</dbReference>
<dbReference type="SUPFAM" id="SSF46785">
    <property type="entry name" value="Winged helix' DNA-binding domain"/>
    <property type="match status" value="1"/>
</dbReference>
<reference evidence="5" key="3">
    <citation type="submission" date="2023-01" db="EMBL/GenBank/DDBJ databases">
        <authorList>
            <person name="Sun Q."/>
            <person name="Evtushenko L."/>
        </authorList>
    </citation>
    <scope>NUCLEOTIDE SEQUENCE</scope>
    <source>
        <strain evidence="5">VKM B-1606</strain>
    </source>
</reference>
<dbReference type="PANTHER" id="PTHR33154:SF33">
    <property type="entry name" value="TRANSCRIPTIONAL REPRESSOR SDPR"/>
    <property type="match status" value="1"/>
</dbReference>
<evidence type="ECO:0000313" key="8">
    <source>
        <dbReference type="Proteomes" id="UP001143400"/>
    </source>
</evidence>
<dbReference type="PANTHER" id="PTHR33154">
    <property type="entry name" value="TRANSCRIPTIONAL REGULATOR, ARSR FAMILY"/>
    <property type="match status" value="1"/>
</dbReference>
<accession>A0A9W6MQQ8</accession>
<evidence type="ECO:0000313" key="6">
    <source>
        <dbReference type="EMBL" id="MBM7851211.1"/>
    </source>
</evidence>
<evidence type="ECO:0000256" key="2">
    <source>
        <dbReference type="ARBA" id="ARBA00023125"/>
    </source>
</evidence>
<feature type="domain" description="HTH arsR-type" evidence="4">
    <location>
        <begin position="5"/>
        <end position="96"/>
    </location>
</feature>
<keyword evidence="1" id="KW-0805">Transcription regulation</keyword>
<reference evidence="5" key="1">
    <citation type="journal article" date="2014" name="Int. J. Syst. Evol. Microbiol.">
        <title>Complete genome sequence of Corynebacterium casei LMG S-19264T (=DSM 44701T), isolated from a smear-ripened cheese.</title>
        <authorList>
            <consortium name="US DOE Joint Genome Institute (JGI-PGF)"/>
            <person name="Walter F."/>
            <person name="Albersmeier A."/>
            <person name="Kalinowski J."/>
            <person name="Ruckert C."/>
        </authorList>
    </citation>
    <scope>NUCLEOTIDE SEQUENCE</scope>
    <source>
        <strain evidence="5">VKM B-1606</strain>
    </source>
</reference>